<evidence type="ECO:0000313" key="3">
    <source>
        <dbReference type="Proteomes" id="UP000297729"/>
    </source>
</evidence>
<evidence type="ECO:0000256" key="1">
    <source>
        <dbReference type="SAM" id="SignalP"/>
    </source>
</evidence>
<sequence length="121" mass="13821">MKTILSGIAAALALTSVSLAHAQQSSVQIKSGHHYYLPPEYFYDFKNHYELDNGHRLSFTESLNRFYTQLDSGERVRIYPVSRTEFVSDSGARFEFRDDGETVVVDNFHQLTPAAMVMARR</sequence>
<keyword evidence="3" id="KW-1185">Reference proteome</keyword>
<keyword evidence="1" id="KW-0732">Signal</keyword>
<evidence type="ECO:0000313" key="2">
    <source>
        <dbReference type="EMBL" id="TFW21528.1"/>
    </source>
</evidence>
<dbReference type="Proteomes" id="UP000297729">
    <property type="component" value="Unassembled WGS sequence"/>
</dbReference>
<proteinExistence type="predicted"/>
<comment type="caution">
    <text evidence="2">The sequence shown here is derived from an EMBL/GenBank/DDBJ whole genome shotgun (WGS) entry which is preliminary data.</text>
</comment>
<dbReference type="AlphaFoldDB" id="A0A4Y9SEH7"/>
<feature type="chain" id="PRO_5021204981" evidence="1">
    <location>
        <begin position="23"/>
        <end position="121"/>
    </location>
</feature>
<gene>
    <name evidence="2" type="ORF">E4L98_13165</name>
</gene>
<feature type="signal peptide" evidence="1">
    <location>
        <begin position="1"/>
        <end position="22"/>
    </location>
</feature>
<dbReference type="OrthoDB" id="8781569at2"/>
<name>A0A4Y9SEH7_9BURK</name>
<accession>A0A4Y9SEH7</accession>
<reference evidence="2 3" key="1">
    <citation type="submission" date="2019-03" db="EMBL/GenBank/DDBJ databases">
        <title>Draft Genome Sequence of Duganella callidus sp. nov., a Novel Duganella Species Isolated from Cultivated Soil.</title>
        <authorList>
            <person name="Raths R."/>
            <person name="Peta V."/>
            <person name="Bucking H."/>
        </authorList>
    </citation>
    <scope>NUCLEOTIDE SEQUENCE [LARGE SCALE GENOMIC DNA]</scope>
    <source>
        <strain evidence="2 3">DN04</strain>
    </source>
</reference>
<dbReference type="EMBL" id="SPVG01000134">
    <property type="protein sequence ID" value="TFW21528.1"/>
    <property type="molecule type" value="Genomic_DNA"/>
</dbReference>
<dbReference type="RefSeq" id="WP_135202012.1">
    <property type="nucleotide sequence ID" value="NZ_SPVG01000134.1"/>
</dbReference>
<organism evidence="2 3">
    <name type="scientific">Duganella callida</name>
    <dbReference type="NCBI Taxonomy" id="2561932"/>
    <lineage>
        <taxon>Bacteria</taxon>
        <taxon>Pseudomonadati</taxon>
        <taxon>Pseudomonadota</taxon>
        <taxon>Betaproteobacteria</taxon>
        <taxon>Burkholderiales</taxon>
        <taxon>Oxalobacteraceae</taxon>
        <taxon>Telluria group</taxon>
        <taxon>Duganella</taxon>
    </lineage>
</organism>
<protein>
    <submittedName>
        <fullName evidence="2">Gel scht</fullName>
    </submittedName>
</protein>